<dbReference type="Proteomes" id="UP000190888">
    <property type="component" value="Unassembled WGS sequence"/>
</dbReference>
<dbReference type="InterPro" id="IPR014729">
    <property type="entry name" value="Rossmann-like_a/b/a_fold"/>
</dbReference>
<reference evidence="3 4" key="1">
    <citation type="submission" date="2017-02" db="EMBL/GenBank/DDBJ databases">
        <authorList>
            <person name="Peterson S.W."/>
        </authorList>
    </citation>
    <scope>NUCLEOTIDE SEQUENCE [LARGE SCALE GENOMIC DNA]</scope>
    <source>
        <strain evidence="3 4">DSM 22335</strain>
    </source>
</reference>
<accession>A0A1T4PKR3</accession>
<dbReference type="Gene3D" id="3.40.50.620">
    <property type="entry name" value="HUPs"/>
    <property type="match status" value="2"/>
</dbReference>
<protein>
    <submittedName>
        <fullName evidence="3">Nucleotide-binding universal stress protein, UspA family</fullName>
    </submittedName>
</protein>
<dbReference type="OrthoDB" id="644097at2"/>
<evidence type="ECO:0000313" key="3">
    <source>
        <dbReference type="EMBL" id="SJZ91827.1"/>
    </source>
</evidence>
<comment type="similarity">
    <text evidence="1">Belongs to the universal stress protein A family.</text>
</comment>
<evidence type="ECO:0000313" key="4">
    <source>
        <dbReference type="Proteomes" id="UP000190888"/>
    </source>
</evidence>
<dbReference type="PANTHER" id="PTHR46268:SF6">
    <property type="entry name" value="UNIVERSAL STRESS PROTEIN UP12"/>
    <property type="match status" value="1"/>
</dbReference>
<dbReference type="SUPFAM" id="SSF52402">
    <property type="entry name" value="Adenine nucleotide alpha hydrolases-like"/>
    <property type="match status" value="2"/>
</dbReference>
<organism evidence="3 4">
    <name type="scientific">Sediminibacterium ginsengisoli</name>
    <dbReference type="NCBI Taxonomy" id="413434"/>
    <lineage>
        <taxon>Bacteria</taxon>
        <taxon>Pseudomonadati</taxon>
        <taxon>Bacteroidota</taxon>
        <taxon>Chitinophagia</taxon>
        <taxon>Chitinophagales</taxon>
        <taxon>Chitinophagaceae</taxon>
        <taxon>Sediminibacterium</taxon>
    </lineage>
</organism>
<keyword evidence="4" id="KW-1185">Reference proteome</keyword>
<gene>
    <name evidence="3" type="ORF">SAMN04488132_10652</name>
</gene>
<dbReference type="CDD" id="cd00293">
    <property type="entry name" value="USP-like"/>
    <property type="match status" value="1"/>
</dbReference>
<dbReference type="RefSeq" id="WP_078831633.1">
    <property type="nucleotide sequence ID" value="NZ_FUWH01000006.1"/>
</dbReference>
<dbReference type="STRING" id="413434.SAMN04488132_10652"/>
<sequence>MVTGLKNILVPVNFTARNSWALQKATEMANTFHAHIHLVHVIRSRSSSIFWHNNTVAMQRATERLLALKDEYRPQICSKSNIEISVIEGNPAEALASYMQQYKMDLVVIGIPRFSIFHHLRSSFSIYNTVQRTGVPVLAVKHDGLVSHFKKIVVPMNDSDYALQVKLAAMLGKHFRSTIYLLSLRGSNGEPDHISIMQSMETIHKMAAIPVQTVTLEDANLASGTLRFSKKINADLILINPAREFILPGLWNRLTRKLLSYDSGIPVVTVPQIA</sequence>
<dbReference type="EMBL" id="FUWH01000006">
    <property type="protein sequence ID" value="SJZ91827.1"/>
    <property type="molecule type" value="Genomic_DNA"/>
</dbReference>
<proteinExistence type="inferred from homology"/>
<dbReference type="AlphaFoldDB" id="A0A1T4PKR3"/>
<dbReference type="Pfam" id="PF00582">
    <property type="entry name" value="Usp"/>
    <property type="match status" value="1"/>
</dbReference>
<feature type="domain" description="UspA" evidence="2">
    <location>
        <begin position="6"/>
        <end position="141"/>
    </location>
</feature>
<evidence type="ECO:0000259" key="2">
    <source>
        <dbReference type="Pfam" id="PF00582"/>
    </source>
</evidence>
<name>A0A1T4PKR3_9BACT</name>
<dbReference type="InterPro" id="IPR006016">
    <property type="entry name" value="UspA"/>
</dbReference>
<dbReference type="PANTHER" id="PTHR46268">
    <property type="entry name" value="STRESS RESPONSE PROTEIN NHAX"/>
    <property type="match status" value="1"/>
</dbReference>
<evidence type="ECO:0000256" key="1">
    <source>
        <dbReference type="ARBA" id="ARBA00008791"/>
    </source>
</evidence>